<accession>A0AAW1IT58</accession>
<dbReference type="InterPro" id="IPR036397">
    <property type="entry name" value="RNaseH_sf"/>
</dbReference>
<dbReference type="GO" id="GO:0003676">
    <property type="term" value="F:nucleic acid binding"/>
    <property type="evidence" value="ECO:0007669"/>
    <property type="project" value="InterPro"/>
</dbReference>
<name>A0AAW1IT58_POPJA</name>
<dbReference type="AlphaFoldDB" id="A0AAW1IT58"/>
<dbReference type="EMBL" id="JASPKY010000564">
    <property type="protein sequence ID" value="KAK9692842.1"/>
    <property type="molecule type" value="Genomic_DNA"/>
</dbReference>
<gene>
    <name evidence="1" type="ORF">QE152_g34875</name>
</gene>
<dbReference type="Gene3D" id="3.30.420.10">
    <property type="entry name" value="Ribonuclease H-like superfamily/Ribonuclease H"/>
    <property type="match status" value="1"/>
</dbReference>
<comment type="caution">
    <text evidence="1">The sequence shown here is derived from an EMBL/GenBank/DDBJ whole genome shotgun (WGS) entry which is preliminary data.</text>
</comment>
<proteinExistence type="predicted"/>
<dbReference type="Proteomes" id="UP001458880">
    <property type="component" value="Unassembled WGS sequence"/>
</dbReference>
<protein>
    <submittedName>
        <fullName evidence="1">Uncharacterized protein</fullName>
    </submittedName>
</protein>
<sequence>MGSSVRPCAAHKIDFTVEHAAARLTFSQTNVNRNWQTVIFCDEKVFSTDIGSRKPLYRLPNTRYEEQNIVRTRRSGRICLGLWGWKYEIRRTKYRKNKTQWSDLLGSMGMDVSSRPG</sequence>
<organism evidence="1 2">
    <name type="scientific">Popillia japonica</name>
    <name type="common">Japanese beetle</name>
    <dbReference type="NCBI Taxonomy" id="7064"/>
    <lineage>
        <taxon>Eukaryota</taxon>
        <taxon>Metazoa</taxon>
        <taxon>Ecdysozoa</taxon>
        <taxon>Arthropoda</taxon>
        <taxon>Hexapoda</taxon>
        <taxon>Insecta</taxon>
        <taxon>Pterygota</taxon>
        <taxon>Neoptera</taxon>
        <taxon>Endopterygota</taxon>
        <taxon>Coleoptera</taxon>
        <taxon>Polyphaga</taxon>
        <taxon>Scarabaeiformia</taxon>
        <taxon>Scarabaeidae</taxon>
        <taxon>Rutelinae</taxon>
        <taxon>Popillia</taxon>
    </lineage>
</organism>
<keyword evidence="2" id="KW-1185">Reference proteome</keyword>
<evidence type="ECO:0000313" key="1">
    <source>
        <dbReference type="EMBL" id="KAK9692842.1"/>
    </source>
</evidence>
<reference evidence="1 2" key="1">
    <citation type="journal article" date="2024" name="BMC Genomics">
        <title>De novo assembly and annotation of Popillia japonica's genome with initial clues to its potential as an invasive pest.</title>
        <authorList>
            <person name="Cucini C."/>
            <person name="Boschi S."/>
            <person name="Funari R."/>
            <person name="Cardaioli E."/>
            <person name="Iannotti N."/>
            <person name="Marturano G."/>
            <person name="Paoli F."/>
            <person name="Bruttini M."/>
            <person name="Carapelli A."/>
            <person name="Frati F."/>
            <person name="Nardi F."/>
        </authorList>
    </citation>
    <scope>NUCLEOTIDE SEQUENCE [LARGE SCALE GENOMIC DNA]</scope>
    <source>
        <strain evidence="1">DMR45628</strain>
    </source>
</reference>
<evidence type="ECO:0000313" key="2">
    <source>
        <dbReference type="Proteomes" id="UP001458880"/>
    </source>
</evidence>